<dbReference type="RefSeq" id="YP_009786961.1">
    <property type="nucleotide sequence ID" value="NC_047775.1"/>
</dbReference>
<proteinExistence type="predicted"/>
<name>A0A1D9C9P5_9CAUD</name>
<sequence>MIARLVIFSSLVWRKKLHIAPKMASALSDVRSVAFNQQRFL</sequence>
<dbReference type="Proteomes" id="UP000225897">
    <property type="component" value="Segment"/>
</dbReference>
<dbReference type="GeneID" id="54977054"/>
<dbReference type="EMBL" id="KX774374">
    <property type="protein sequence ID" value="AOY11824.1"/>
    <property type="molecule type" value="Genomic_DNA"/>
</dbReference>
<organism evidence="1 2">
    <name type="scientific">Salinivibrio phage SMHB1</name>
    <dbReference type="NCBI Taxonomy" id="1897436"/>
    <lineage>
        <taxon>Viruses</taxon>
        <taxon>Duplodnaviria</taxon>
        <taxon>Heunggongvirae</taxon>
        <taxon>Uroviricota</taxon>
        <taxon>Caudoviricetes</taxon>
        <taxon>Peduoviridae</taxon>
        <taxon>Playavirus</taxon>
        <taxon>Playavirus SMHB1</taxon>
    </lineage>
</organism>
<gene>
    <name evidence="1" type="primary">PP_00019</name>
</gene>
<keyword evidence="2" id="KW-1185">Reference proteome</keyword>
<dbReference type="KEGG" id="vg:54977054"/>
<evidence type="ECO:0000313" key="2">
    <source>
        <dbReference type="Proteomes" id="UP000225897"/>
    </source>
</evidence>
<reference evidence="1 2" key="1">
    <citation type="submission" date="2016-08" db="EMBL/GenBank/DDBJ databases">
        <title>Salinivibrio phage SMHB1.</title>
        <authorList>
            <person name="Olonade I.T."/>
            <person name="van Zyl L.J."/>
            <person name="Trindade M.I."/>
        </authorList>
    </citation>
    <scope>NUCLEOTIDE SEQUENCE [LARGE SCALE GENOMIC DNA]</scope>
</reference>
<protein>
    <submittedName>
        <fullName evidence="1">Uncharacterized protein</fullName>
    </submittedName>
</protein>
<evidence type="ECO:0000313" key="1">
    <source>
        <dbReference type="EMBL" id="AOY11824.1"/>
    </source>
</evidence>
<accession>A0A1D9C9P5</accession>